<evidence type="ECO:0000256" key="2">
    <source>
        <dbReference type="ARBA" id="ARBA00006084"/>
    </source>
</evidence>
<dbReference type="Pfam" id="PF04699">
    <property type="entry name" value="P16-Arc"/>
    <property type="match status" value="1"/>
</dbReference>
<dbReference type="STRING" id="879819.A0A0J1BB72"/>
<evidence type="ECO:0000256" key="3">
    <source>
        <dbReference type="ARBA" id="ARBA00022490"/>
    </source>
</evidence>
<dbReference type="GO" id="GO:0034314">
    <property type="term" value="P:Arp2/3 complex-mediated actin nucleation"/>
    <property type="evidence" value="ECO:0007669"/>
    <property type="project" value="InterPro"/>
</dbReference>
<dbReference type="SUPFAM" id="SSF69103">
    <property type="entry name" value="Arp2/3 complex 16 kDa subunit ARPC5"/>
    <property type="match status" value="1"/>
</dbReference>
<dbReference type="GO" id="GO:0044396">
    <property type="term" value="P:actin cortical patch organization"/>
    <property type="evidence" value="ECO:0007669"/>
    <property type="project" value="UniProtKB-ARBA"/>
</dbReference>
<dbReference type="GeneID" id="28981286"/>
<evidence type="ECO:0000313" key="9">
    <source>
        <dbReference type="Proteomes" id="UP000053611"/>
    </source>
</evidence>
<evidence type="ECO:0000256" key="1">
    <source>
        <dbReference type="ARBA" id="ARBA00004245"/>
    </source>
</evidence>
<name>A0A0J1BB72_9TREE</name>
<keyword evidence="9" id="KW-1185">Reference proteome</keyword>
<gene>
    <name evidence="8" type="ORF">CC85DRAFT_255558</name>
</gene>
<dbReference type="PANTHER" id="PTHR12644">
    <property type="entry name" value="ARP2/3 COMPLEX 16 KD SUBUNIT P16-ARC"/>
    <property type="match status" value="1"/>
</dbReference>
<comment type="function">
    <text evidence="7">Functions as component of the Arp2/3 complex which is involved in regulation of actin polymerization and together with an activating nucleation-promoting factor (NPF) mediates the formation of branched actin networks. Arp2/3 complex plays a critical role in the control of cell morphogenesis via the modulation of cell polarity development.</text>
</comment>
<dbReference type="OrthoDB" id="429520at2759"/>
<reference evidence="8 9" key="1">
    <citation type="submission" date="2015-03" db="EMBL/GenBank/DDBJ databases">
        <title>Genomics and transcriptomics of the oil-accumulating basidiomycete yeast T. oleaginosus allow insights into substrate utilization and the diverse evolutionary trajectories of mating systems in fungi.</title>
        <authorList>
            <consortium name="DOE Joint Genome Institute"/>
            <person name="Kourist R."/>
            <person name="Kracht O."/>
            <person name="Bracharz F."/>
            <person name="Lipzen A."/>
            <person name="Nolan M."/>
            <person name="Ohm R."/>
            <person name="Grigoriev I."/>
            <person name="Sun S."/>
            <person name="Heitman J."/>
            <person name="Bruck T."/>
            <person name="Nowrousian M."/>
        </authorList>
    </citation>
    <scope>NUCLEOTIDE SEQUENCE [LARGE SCALE GENOMIC DNA]</scope>
    <source>
        <strain evidence="8 9">IBC0246</strain>
    </source>
</reference>
<comment type="subcellular location">
    <subcellularLocation>
        <location evidence="1">Cytoplasm</location>
        <location evidence="1">Cytoskeleton</location>
    </subcellularLocation>
</comment>
<evidence type="ECO:0000256" key="6">
    <source>
        <dbReference type="ARBA" id="ARBA00060329"/>
    </source>
</evidence>
<dbReference type="GO" id="GO:0005885">
    <property type="term" value="C:Arp2/3 protein complex"/>
    <property type="evidence" value="ECO:0007669"/>
    <property type="project" value="InterPro"/>
</dbReference>
<dbReference type="GO" id="GO:0030833">
    <property type="term" value="P:regulation of actin filament polymerization"/>
    <property type="evidence" value="ECO:0007669"/>
    <property type="project" value="InterPro"/>
</dbReference>
<evidence type="ECO:0000256" key="7">
    <source>
        <dbReference type="RuleBase" id="RU004301"/>
    </source>
</evidence>
<proteinExistence type="inferred from homology"/>
<dbReference type="RefSeq" id="XP_018281730.1">
    <property type="nucleotide sequence ID" value="XM_018420683.1"/>
</dbReference>
<dbReference type="AlphaFoldDB" id="A0A0J1BB72"/>
<evidence type="ECO:0000256" key="4">
    <source>
        <dbReference type="ARBA" id="ARBA00023212"/>
    </source>
</evidence>
<dbReference type="InterPro" id="IPR006789">
    <property type="entry name" value="ARPC5"/>
</dbReference>
<dbReference type="Gene3D" id="1.25.40.190">
    <property type="entry name" value="Actin-related protein 2/3 complex subunit 5"/>
    <property type="match status" value="1"/>
</dbReference>
<comment type="function">
    <text evidence="6">Functions as a component of the Arp2/3 complex which is involved in regulation of actin polymerization and together with an activating nucleation-promoting factor (NPF) mediates the formation of branched actin networks.</text>
</comment>
<dbReference type="PIRSF" id="PIRSF039096">
    <property type="entry name" value="p16-ARC"/>
    <property type="match status" value="1"/>
</dbReference>
<protein>
    <recommendedName>
        <fullName evidence="5 7">Actin-related protein 2/3 complex subunit 5</fullName>
    </recommendedName>
</protein>
<comment type="similarity">
    <text evidence="2 7">Belongs to the ARPC5 family.</text>
</comment>
<keyword evidence="3" id="KW-0963">Cytoplasm</keyword>
<accession>A0A0J1BB72</accession>
<sequence length="159" mass="17363">MSNEYAFRKIDIDALEEEILLPSDLYEPDPRGPDGAYAESQQRSQECRNLVSKGDIGGALSTILTNPPYGEGVDQAKELTTQAVLLILNSTRAADIPNAIKGLDHEQQAYLMAYLYKNMAALGKGADIPGSVLLTWHEKLVEVAGVGCINRVMADRRTL</sequence>
<evidence type="ECO:0000313" key="8">
    <source>
        <dbReference type="EMBL" id="KLT45239.1"/>
    </source>
</evidence>
<dbReference type="FunFam" id="1.25.40.190:FF:000003">
    <property type="entry name" value="Actin-related protein 2/3 complex subunit 5"/>
    <property type="match status" value="1"/>
</dbReference>
<keyword evidence="4 7" id="KW-0206">Cytoskeleton</keyword>
<dbReference type="EMBL" id="KQ087182">
    <property type="protein sequence ID" value="KLT45239.1"/>
    <property type="molecule type" value="Genomic_DNA"/>
</dbReference>
<evidence type="ECO:0000256" key="5">
    <source>
        <dbReference type="ARBA" id="ARBA00040214"/>
    </source>
</evidence>
<dbReference type="Proteomes" id="UP000053611">
    <property type="component" value="Unassembled WGS sequence"/>
</dbReference>
<organism evidence="8 9">
    <name type="scientific">Cutaneotrichosporon oleaginosum</name>
    <dbReference type="NCBI Taxonomy" id="879819"/>
    <lineage>
        <taxon>Eukaryota</taxon>
        <taxon>Fungi</taxon>
        <taxon>Dikarya</taxon>
        <taxon>Basidiomycota</taxon>
        <taxon>Agaricomycotina</taxon>
        <taxon>Tremellomycetes</taxon>
        <taxon>Trichosporonales</taxon>
        <taxon>Trichosporonaceae</taxon>
        <taxon>Cutaneotrichosporon</taxon>
    </lineage>
</organism>
<dbReference type="InterPro" id="IPR036743">
    <property type="entry name" value="ARPC5_sf"/>
</dbReference>